<feature type="transmembrane region" description="Helical" evidence="1">
    <location>
        <begin position="36"/>
        <end position="53"/>
    </location>
</feature>
<dbReference type="RefSeq" id="WP_377467467.1">
    <property type="nucleotide sequence ID" value="NZ_JBHLWN010000002.1"/>
</dbReference>
<gene>
    <name evidence="2" type="ORF">ACFFK0_00305</name>
</gene>
<accession>A0ABV6DE60</accession>
<dbReference type="InterPro" id="IPR048147">
    <property type="entry name" value="CBO0543-like"/>
</dbReference>
<reference evidence="2 3" key="1">
    <citation type="submission" date="2024-09" db="EMBL/GenBank/DDBJ databases">
        <authorList>
            <person name="Sun Q."/>
            <person name="Mori K."/>
        </authorList>
    </citation>
    <scope>NUCLEOTIDE SEQUENCE [LARGE SCALE GENOMIC DNA]</scope>
    <source>
        <strain evidence="2 3">CCM 7759</strain>
    </source>
</reference>
<organism evidence="2 3">
    <name type="scientific">Paenibacillus chartarius</name>
    <dbReference type="NCBI Taxonomy" id="747481"/>
    <lineage>
        <taxon>Bacteria</taxon>
        <taxon>Bacillati</taxon>
        <taxon>Bacillota</taxon>
        <taxon>Bacilli</taxon>
        <taxon>Bacillales</taxon>
        <taxon>Paenibacillaceae</taxon>
        <taxon>Paenibacillus</taxon>
    </lineage>
</organism>
<feature type="transmembrane region" description="Helical" evidence="1">
    <location>
        <begin position="65"/>
        <end position="83"/>
    </location>
</feature>
<protein>
    <submittedName>
        <fullName evidence="2">CBO0543 family protein</fullName>
    </submittedName>
</protein>
<feature type="transmembrane region" description="Helical" evidence="1">
    <location>
        <begin position="158"/>
        <end position="178"/>
    </location>
</feature>
<keyword evidence="3" id="KW-1185">Reference proteome</keyword>
<name>A0ABV6DE60_9BACL</name>
<proteinExistence type="predicted"/>
<comment type="caution">
    <text evidence="2">The sequence shown here is derived from an EMBL/GenBank/DDBJ whole genome shotgun (WGS) entry which is preliminary data.</text>
</comment>
<keyword evidence="1" id="KW-0472">Membrane</keyword>
<feature type="transmembrane region" description="Helical" evidence="1">
    <location>
        <begin position="127"/>
        <end position="146"/>
    </location>
</feature>
<dbReference type="Proteomes" id="UP001589776">
    <property type="component" value="Unassembled WGS sequence"/>
</dbReference>
<dbReference type="NCBIfam" id="NF041644">
    <property type="entry name" value="CBO0543_fam"/>
    <property type="match status" value="1"/>
</dbReference>
<evidence type="ECO:0000256" key="1">
    <source>
        <dbReference type="SAM" id="Phobius"/>
    </source>
</evidence>
<sequence length="209" mass="25345">MTRDQEQMLNQIKEHQESSASLWLQYWSQYTNLSTWQFWINVAFLIVPLFVLWKAIDRRKAFEIGFYGFNVHVWFTYIDLFGARHGLWEYPYKMMPFMPVNTALDVSLVPIVYMLMYQWVENHRKNYYLYATAVSLLFAFILKPLITSFDMFVMYKWMNYFYLFLGYMIIALISKGIVEVFRYLKRTSESESNRYRISTLSLSSRRKAR</sequence>
<evidence type="ECO:0000313" key="3">
    <source>
        <dbReference type="Proteomes" id="UP001589776"/>
    </source>
</evidence>
<feature type="transmembrane region" description="Helical" evidence="1">
    <location>
        <begin position="95"/>
        <end position="115"/>
    </location>
</feature>
<dbReference type="EMBL" id="JBHLWN010000002">
    <property type="protein sequence ID" value="MFC0210902.1"/>
    <property type="molecule type" value="Genomic_DNA"/>
</dbReference>
<keyword evidence="1" id="KW-1133">Transmembrane helix</keyword>
<evidence type="ECO:0000313" key="2">
    <source>
        <dbReference type="EMBL" id="MFC0210902.1"/>
    </source>
</evidence>
<keyword evidence="1" id="KW-0812">Transmembrane</keyword>